<evidence type="ECO:0000313" key="6">
    <source>
        <dbReference type="RefSeq" id="XP_022155656.1"/>
    </source>
</evidence>
<evidence type="ECO:0000256" key="2">
    <source>
        <dbReference type="SAM" id="MobiDB-lite"/>
    </source>
</evidence>
<dbReference type="AlphaFoldDB" id="A0A6J1DN14"/>
<keyword evidence="3" id="KW-1185">Reference proteome</keyword>
<feature type="region of interest" description="Disordered" evidence="2">
    <location>
        <begin position="34"/>
        <end position="69"/>
    </location>
</feature>
<evidence type="ECO:0000313" key="3">
    <source>
        <dbReference type="Proteomes" id="UP000504603"/>
    </source>
</evidence>
<dbReference type="SMART" id="SM00028">
    <property type="entry name" value="TPR"/>
    <property type="match status" value="7"/>
</dbReference>
<keyword evidence="1" id="KW-0802">TPR repeat</keyword>
<dbReference type="RefSeq" id="XP_022155654.1">
    <property type="nucleotide sequence ID" value="XM_022299962.1"/>
</dbReference>
<feature type="repeat" description="TPR" evidence="1">
    <location>
        <begin position="624"/>
        <end position="657"/>
    </location>
</feature>
<dbReference type="PROSITE" id="PS50005">
    <property type="entry name" value="TPR"/>
    <property type="match status" value="1"/>
</dbReference>
<feature type="compositionally biased region" description="Polar residues" evidence="2">
    <location>
        <begin position="42"/>
        <end position="55"/>
    </location>
</feature>
<dbReference type="InterPro" id="IPR019734">
    <property type="entry name" value="TPR_rpt"/>
</dbReference>
<evidence type="ECO:0000313" key="4">
    <source>
        <dbReference type="RefSeq" id="XP_022155654.1"/>
    </source>
</evidence>
<dbReference type="Gene3D" id="1.25.40.10">
    <property type="entry name" value="Tetratricopeptide repeat domain"/>
    <property type="match status" value="2"/>
</dbReference>
<name>A0A6J1DN14_MOMCH</name>
<dbReference type="InterPro" id="IPR011990">
    <property type="entry name" value="TPR-like_helical_dom_sf"/>
</dbReference>
<organism evidence="3 5">
    <name type="scientific">Momordica charantia</name>
    <name type="common">Bitter gourd</name>
    <name type="synonym">Balsam pear</name>
    <dbReference type="NCBI Taxonomy" id="3673"/>
    <lineage>
        <taxon>Eukaryota</taxon>
        <taxon>Viridiplantae</taxon>
        <taxon>Streptophyta</taxon>
        <taxon>Embryophyta</taxon>
        <taxon>Tracheophyta</taxon>
        <taxon>Spermatophyta</taxon>
        <taxon>Magnoliopsida</taxon>
        <taxon>eudicotyledons</taxon>
        <taxon>Gunneridae</taxon>
        <taxon>Pentapetalae</taxon>
        <taxon>rosids</taxon>
        <taxon>fabids</taxon>
        <taxon>Cucurbitales</taxon>
        <taxon>Cucurbitaceae</taxon>
        <taxon>Momordiceae</taxon>
        <taxon>Momordica</taxon>
    </lineage>
</organism>
<proteinExistence type="predicted"/>
<sequence>MRSDIKIERGRRAGKGRNNIRKIMKCLCSGEKLRPRDDLIPSSESPSALENSASERSSRPGEIVKKPEIGNIEEAESSLRESGCLNYEEARALLGRYEYQKGNIEAALHVFEGIDITATTSKIMISIARRGERQRRRSQNFTTPPMSMHAVSLLLEAIFLKAKSLQGLGRFGEAAQSCKVILDILESSFPEGLPENFGADCKLQETVTKAVELLPELWKLGGSSQEAILSYRRALLHQWNLDAGTIAQIQKEFAIFLLYSGSEACPPNLRSQIDSSFVPRNNIEEAILLFIILLRKFVLKRIDWDPSILDHLSFALTISGDTRALAGQIEELPPGTLHRKERYHTLALCYYGAGEDLAALNLLRKLLGSHEDPKSVPALLMASKICGENCDLAEEEMSFARRALQNLDAGCDQLENVANCMLGVSLSVCSKSAAADSERSTRQSEAIQALEAARKKTRMTDPNVLYPLSLEYADERKLDSALYYAKQCLKLEGGSNVKTWLLLARILSAQKRFVDGESIINAALDQTGKWDQGELLRTKAKLLIAQDELKGAIETYTQLLAVFQVQSKSFGSGDKKLHKSRRNYARSLQLEVWHDLALVYIRLSQWQDAEACVSKSEAICSYSASRCHITGVLYEAKGLYKEALKAFVAALDIDPIHVPSLVSSAMVIKQLGHGSHPVIRSFLMDALRLDQTNHAAWYNLGLFYKSEGTKSSLAEAVECFEAATFLEETAPVEPFR</sequence>
<dbReference type="Proteomes" id="UP000504603">
    <property type="component" value="Unplaced"/>
</dbReference>
<accession>A0A6J1DN14</accession>
<reference evidence="4 5" key="1">
    <citation type="submission" date="2025-04" db="UniProtKB">
        <authorList>
            <consortium name="RefSeq"/>
        </authorList>
    </citation>
    <scope>IDENTIFICATION</scope>
    <source>
        <strain evidence="4 5">OHB3-1</strain>
    </source>
</reference>
<evidence type="ECO:0000313" key="5">
    <source>
        <dbReference type="RefSeq" id="XP_022155655.1"/>
    </source>
</evidence>
<dbReference type="SUPFAM" id="SSF48452">
    <property type="entry name" value="TPR-like"/>
    <property type="match status" value="2"/>
</dbReference>
<dbReference type="RefSeq" id="XP_022155656.1">
    <property type="nucleotide sequence ID" value="XM_022299964.1"/>
</dbReference>
<gene>
    <name evidence="4 5 6" type="primary">LOC111022734</name>
</gene>
<dbReference type="PANTHER" id="PTHR44102">
    <property type="entry name" value="PROTEIN NPG1"/>
    <property type="match status" value="1"/>
</dbReference>
<dbReference type="KEGG" id="mcha:111022734"/>
<dbReference type="PANTHER" id="PTHR44102:SF12">
    <property type="entry name" value="PROTEIN NPGR2"/>
    <property type="match status" value="1"/>
</dbReference>
<protein>
    <submittedName>
        <fullName evidence="4 5">Protein NPGR2 isoform X1</fullName>
    </submittedName>
</protein>
<dbReference type="InterPro" id="IPR043376">
    <property type="entry name" value="NPG1-like"/>
</dbReference>
<dbReference type="GeneID" id="111022734"/>
<dbReference type="OrthoDB" id="29013at2759"/>
<dbReference type="RefSeq" id="XP_022155655.1">
    <property type="nucleotide sequence ID" value="XM_022299963.1"/>
</dbReference>
<evidence type="ECO:0000256" key="1">
    <source>
        <dbReference type="PROSITE-ProRule" id="PRU00339"/>
    </source>
</evidence>
<feature type="compositionally biased region" description="Basic and acidic residues" evidence="2">
    <location>
        <begin position="56"/>
        <end position="68"/>
    </location>
</feature>